<dbReference type="EMBL" id="JAESVA010000002">
    <property type="protein sequence ID" value="MCB8880184.1"/>
    <property type="molecule type" value="Genomic_DNA"/>
</dbReference>
<gene>
    <name evidence="6" type="ORF">ACELLULO517_08065</name>
</gene>
<evidence type="ECO:0000256" key="2">
    <source>
        <dbReference type="ARBA" id="ARBA00022670"/>
    </source>
</evidence>
<dbReference type="InterPro" id="IPR036034">
    <property type="entry name" value="PDZ_sf"/>
</dbReference>
<dbReference type="PROSITE" id="PS50106">
    <property type="entry name" value="PDZ"/>
    <property type="match status" value="1"/>
</dbReference>
<dbReference type="Pfam" id="PF13365">
    <property type="entry name" value="Trypsin_2"/>
    <property type="match status" value="1"/>
</dbReference>
<comment type="caution">
    <text evidence="6">The sequence shown here is derived from an EMBL/GenBank/DDBJ whole genome shotgun (WGS) entry which is preliminary data.</text>
</comment>
<reference evidence="6 7" key="1">
    <citation type="journal article" date="2021" name="Microorganisms">
        <title>Acidisoma silvae sp. nov. and Acidisomacellulosilytica sp. nov., Two Acidophilic Bacteria Isolated from Decaying Wood, Hydrolyzing Cellulose and Producing Poly-3-hydroxybutyrate.</title>
        <authorList>
            <person name="Mieszkin S."/>
            <person name="Pouder E."/>
            <person name="Uroz S."/>
            <person name="Simon-Colin C."/>
            <person name="Alain K."/>
        </authorList>
    </citation>
    <scope>NUCLEOTIDE SEQUENCE [LARGE SCALE GENOMIC DNA]</scope>
    <source>
        <strain evidence="6 7">HW T5.17</strain>
    </source>
</reference>
<dbReference type="SMART" id="SM00228">
    <property type="entry name" value="PDZ"/>
    <property type="match status" value="1"/>
</dbReference>
<evidence type="ECO:0000256" key="4">
    <source>
        <dbReference type="ARBA" id="ARBA00022825"/>
    </source>
</evidence>
<dbReference type="InterPro" id="IPR001478">
    <property type="entry name" value="PDZ"/>
</dbReference>
<dbReference type="SUPFAM" id="SSF50494">
    <property type="entry name" value="Trypsin-like serine proteases"/>
    <property type="match status" value="1"/>
</dbReference>
<accession>A0A964E3B1</accession>
<evidence type="ECO:0000259" key="5">
    <source>
        <dbReference type="PROSITE" id="PS50106"/>
    </source>
</evidence>
<dbReference type="AlphaFoldDB" id="A0A964E3B1"/>
<dbReference type="Proteomes" id="UP000721844">
    <property type="component" value="Unassembled WGS sequence"/>
</dbReference>
<dbReference type="GO" id="GO:0006508">
    <property type="term" value="P:proteolysis"/>
    <property type="evidence" value="ECO:0007669"/>
    <property type="project" value="UniProtKB-KW"/>
</dbReference>
<sequence>MPKDSSIPAELQPDPAHYAFDLESALAAIVSLRVTAPADAFTASALGTEREGSGVVIRDDGLILTIGYLIAEAETIWISSSDGQFIPGHALAYDAETGFGLVQPLGRLKVQAMELGQSAQVELGQPAIFASAGGRRMAIETRIVGRQEFAGYWEYLLDDALFTAPAHPFWGGAALISRDAKLLGIGSLSLQQDDARGNRLDMNMIVPIDLLHSVFGDMTRYGRVNRPGSPWLGIYAMEEEERVLIGGVADGGPADLAGLRQGDQVLAVEGEEILSLAHLWRSVRVRGPAGAKLVLSVQRDERELRVPIATVDRHQLLKGPRLH</sequence>
<keyword evidence="3" id="KW-0378">Hydrolase</keyword>
<evidence type="ECO:0000256" key="3">
    <source>
        <dbReference type="ARBA" id="ARBA00022801"/>
    </source>
</evidence>
<dbReference type="Gene3D" id="2.40.10.120">
    <property type="match status" value="1"/>
</dbReference>
<dbReference type="PANTHER" id="PTHR22939:SF129">
    <property type="entry name" value="SERINE PROTEASE HTRA2, MITOCHONDRIAL"/>
    <property type="match status" value="1"/>
</dbReference>
<evidence type="ECO:0000256" key="1">
    <source>
        <dbReference type="ARBA" id="ARBA00010541"/>
    </source>
</evidence>
<dbReference type="InterPro" id="IPR001940">
    <property type="entry name" value="Peptidase_S1C"/>
</dbReference>
<keyword evidence="2 6" id="KW-0645">Protease</keyword>
<dbReference type="InterPro" id="IPR009003">
    <property type="entry name" value="Peptidase_S1_PA"/>
</dbReference>
<dbReference type="SUPFAM" id="SSF50156">
    <property type="entry name" value="PDZ domain-like"/>
    <property type="match status" value="1"/>
</dbReference>
<feature type="domain" description="PDZ" evidence="5">
    <location>
        <begin position="228"/>
        <end position="301"/>
    </location>
</feature>
<dbReference type="PANTHER" id="PTHR22939">
    <property type="entry name" value="SERINE PROTEASE FAMILY S1C HTRA-RELATED"/>
    <property type="match status" value="1"/>
</dbReference>
<evidence type="ECO:0000313" key="7">
    <source>
        <dbReference type="Proteomes" id="UP000721844"/>
    </source>
</evidence>
<keyword evidence="4" id="KW-0720">Serine protease</keyword>
<protein>
    <submittedName>
        <fullName evidence="6">Serine protease</fullName>
    </submittedName>
</protein>
<dbReference type="PRINTS" id="PR00834">
    <property type="entry name" value="PROTEASES2C"/>
</dbReference>
<dbReference type="Pfam" id="PF13180">
    <property type="entry name" value="PDZ_2"/>
    <property type="match status" value="1"/>
</dbReference>
<proteinExistence type="inferred from homology"/>
<name>A0A964E3B1_9PROT</name>
<dbReference type="RefSeq" id="WP_227306789.1">
    <property type="nucleotide sequence ID" value="NZ_JAESVA010000002.1"/>
</dbReference>
<dbReference type="Gene3D" id="2.30.42.10">
    <property type="match status" value="1"/>
</dbReference>
<dbReference type="GO" id="GO:0004252">
    <property type="term" value="F:serine-type endopeptidase activity"/>
    <property type="evidence" value="ECO:0007669"/>
    <property type="project" value="InterPro"/>
</dbReference>
<keyword evidence="7" id="KW-1185">Reference proteome</keyword>
<evidence type="ECO:0000313" key="6">
    <source>
        <dbReference type="EMBL" id="MCB8880184.1"/>
    </source>
</evidence>
<organism evidence="6 7">
    <name type="scientific">Acidisoma cellulosilyticum</name>
    <dbReference type="NCBI Taxonomy" id="2802395"/>
    <lineage>
        <taxon>Bacteria</taxon>
        <taxon>Pseudomonadati</taxon>
        <taxon>Pseudomonadota</taxon>
        <taxon>Alphaproteobacteria</taxon>
        <taxon>Acetobacterales</taxon>
        <taxon>Acidocellaceae</taxon>
        <taxon>Acidisoma</taxon>
    </lineage>
</organism>
<comment type="similarity">
    <text evidence="1">Belongs to the peptidase S1C family.</text>
</comment>